<keyword evidence="2" id="KW-0378">Hydrolase</keyword>
<gene>
    <name evidence="2" type="ORF">ACIBP5_32645</name>
</gene>
<dbReference type="GO" id="GO:0016787">
    <property type="term" value="F:hydrolase activity"/>
    <property type="evidence" value="ECO:0007669"/>
    <property type="project" value="UniProtKB-KW"/>
</dbReference>
<evidence type="ECO:0000259" key="1">
    <source>
        <dbReference type="Pfam" id="PF00144"/>
    </source>
</evidence>
<reference evidence="2 3" key="1">
    <citation type="submission" date="2024-10" db="EMBL/GenBank/DDBJ databases">
        <title>The Natural Products Discovery Center: Release of the First 8490 Sequenced Strains for Exploring Actinobacteria Biosynthetic Diversity.</title>
        <authorList>
            <person name="Kalkreuter E."/>
            <person name="Kautsar S.A."/>
            <person name="Yang D."/>
            <person name="Bader C.D."/>
            <person name="Teijaro C.N."/>
            <person name="Fluegel L."/>
            <person name="Davis C.M."/>
            <person name="Simpson J.R."/>
            <person name="Lauterbach L."/>
            <person name="Steele A.D."/>
            <person name="Gui C."/>
            <person name="Meng S."/>
            <person name="Li G."/>
            <person name="Viehrig K."/>
            <person name="Ye F."/>
            <person name="Su P."/>
            <person name="Kiefer A.F."/>
            <person name="Nichols A."/>
            <person name="Cepeda A.J."/>
            <person name="Yan W."/>
            <person name="Fan B."/>
            <person name="Jiang Y."/>
            <person name="Adhikari A."/>
            <person name="Zheng C.-J."/>
            <person name="Schuster L."/>
            <person name="Cowan T.M."/>
            <person name="Smanski M.J."/>
            <person name="Chevrette M.G."/>
            <person name="De Carvalho L.P.S."/>
            <person name="Shen B."/>
        </authorList>
    </citation>
    <scope>NUCLEOTIDE SEQUENCE [LARGE SCALE GENOMIC DNA]</scope>
    <source>
        <strain evidence="2 3">NPDC049503</strain>
    </source>
</reference>
<proteinExistence type="predicted"/>
<dbReference type="PANTHER" id="PTHR43319:SF3">
    <property type="entry name" value="BETA-LACTAMASE-RELATED DOMAIN-CONTAINING PROTEIN"/>
    <property type="match status" value="1"/>
</dbReference>
<feature type="domain" description="Beta-lactamase-related" evidence="1">
    <location>
        <begin position="27"/>
        <end position="382"/>
    </location>
</feature>
<dbReference type="RefSeq" id="WP_101790319.1">
    <property type="nucleotide sequence ID" value="NZ_JBITMB010000009.1"/>
</dbReference>
<keyword evidence="3" id="KW-1185">Reference proteome</keyword>
<dbReference type="Gene3D" id="3.40.710.10">
    <property type="entry name" value="DD-peptidase/beta-lactamase superfamily"/>
    <property type="match status" value="1"/>
</dbReference>
<accession>A0ABW8AE67</accession>
<evidence type="ECO:0000313" key="2">
    <source>
        <dbReference type="EMBL" id="MFI7444747.1"/>
    </source>
</evidence>
<dbReference type="EMBL" id="JBITMB010000009">
    <property type="protein sequence ID" value="MFI7444747.1"/>
    <property type="molecule type" value="Genomic_DNA"/>
</dbReference>
<evidence type="ECO:0000313" key="3">
    <source>
        <dbReference type="Proteomes" id="UP001612928"/>
    </source>
</evidence>
<dbReference type="InterPro" id="IPR001466">
    <property type="entry name" value="Beta-lactam-related"/>
</dbReference>
<dbReference type="Proteomes" id="UP001612928">
    <property type="component" value="Unassembled WGS sequence"/>
</dbReference>
<sequence>MALKVDVPSALLRGEVDEGYGPVADAFRRNFAERGEVGAACAVYRDGRKVVDLWGGYRDGVTRAPWREDTVVTMFSTTKGVSSLALALAHSRGLLDYDERVAAYWPEFAWRGKGGITVRQLLSHQAGLPVIDIPLTIADLGDLDLVAAAIALQRPLWPAGTRQGYHGISLGWYEGELLRRVDPARRSLGRFFAEEIAAPLDIDFYIGLPAGFDLERRATIHGRSKYESLLHLGDVPRGLLRGMMTPGSLTLRAFANPQELLTDVNYNRLDVLSVELPAGNGIGEARAVAAAYGAAVTGKLGLAPHTLDALVRPAQPPSGGLVDLVLRAPAVYSLGYLKPTSSWPFGSAADDAFGTPGNGGSFGLADPDTGIGYCYAPNRLGFGITDRRELALRDALYRKVLGERSQLPG</sequence>
<dbReference type="InterPro" id="IPR012338">
    <property type="entry name" value="Beta-lactam/transpept-like"/>
</dbReference>
<organism evidence="2 3">
    <name type="scientific">Nonomuraea indica</name>
    <dbReference type="NCBI Taxonomy" id="1581193"/>
    <lineage>
        <taxon>Bacteria</taxon>
        <taxon>Bacillati</taxon>
        <taxon>Actinomycetota</taxon>
        <taxon>Actinomycetes</taxon>
        <taxon>Streptosporangiales</taxon>
        <taxon>Streptosporangiaceae</taxon>
        <taxon>Nonomuraea</taxon>
    </lineage>
</organism>
<dbReference type="InterPro" id="IPR052907">
    <property type="entry name" value="Beta-lactamase/esterase"/>
</dbReference>
<dbReference type="PANTHER" id="PTHR43319">
    <property type="entry name" value="BETA-LACTAMASE-RELATED"/>
    <property type="match status" value="1"/>
</dbReference>
<comment type="caution">
    <text evidence="2">The sequence shown here is derived from an EMBL/GenBank/DDBJ whole genome shotgun (WGS) entry which is preliminary data.</text>
</comment>
<dbReference type="Pfam" id="PF00144">
    <property type="entry name" value="Beta-lactamase"/>
    <property type="match status" value="1"/>
</dbReference>
<dbReference type="SUPFAM" id="SSF56601">
    <property type="entry name" value="beta-lactamase/transpeptidase-like"/>
    <property type="match status" value="1"/>
</dbReference>
<name>A0ABW8AE67_9ACTN</name>
<protein>
    <submittedName>
        <fullName evidence="2">Serine hydrolase domain-containing protein</fullName>
    </submittedName>
</protein>